<keyword evidence="5" id="KW-1185">Reference proteome</keyword>
<dbReference type="Pfam" id="PF14009">
    <property type="entry name" value="PADRE"/>
    <property type="match status" value="1"/>
</dbReference>
<evidence type="ECO:0000313" key="4">
    <source>
        <dbReference type="Proteomes" id="UP000525078"/>
    </source>
</evidence>
<protein>
    <submittedName>
        <fullName evidence="2">Uncharacterized protein</fullName>
    </submittedName>
</protein>
<dbReference type="PANTHER" id="PTHR33148:SF50">
    <property type="entry name" value="DUF4228 DOMAIN-CONTAINING PROTEIN"/>
    <property type="match status" value="1"/>
</dbReference>
<dbReference type="AlphaFoldDB" id="A0A7J6FDN9"/>
<reference evidence="4 5" key="1">
    <citation type="journal article" date="2020" name="bioRxiv">
        <title>Sequence and annotation of 42 cannabis genomes reveals extensive copy number variation in cannabinoid synthesis and pathogen resistance genes.</title>
        <authorList>
            <person name="Mckernan K.J."/>
            <person name="Helbert Y."/>
            <person name="Kane L.T."/>
            <person name="Ebling H."/>
            <person name="Zhang L."/>
            <person name="Liu B."/>
            <person name="Eaton Z."/>
            <person name="Mclaughlin S."/>
            <person name="Kingan S."/>
            <person name="Baybayan P."/>
            <person name="Concepcion G."/>
            <person name="Jordan M."/>
            <person name="Riva A."/>
            <person name="Barbazuk W."/>
            <person name="Harkins T."/>
        </authorList>
    </citation>
    <scope>NUCLEOTIDE SEQUENCE [LARGE SCALE GENOMIC DNA]</scope>
    <source>
        <strain evidence="4 5">cv. Jamaican Lion 4</strain>
        <strain evidence="3">Father</strain>
        <strain evidence="2">Mother</strain>
        <tissue evidence="2">Leaf</tissue>
    </source>
</reference>
<dbReference type="EMBL" id="JAATIQ010000021">
    <property type="protein sequence ID" value="KAF4399490.1"/>
    <property type="molecule type" value="Genomic_DNA"/>
</dbReference>
<proteinExistence type="predicted"/>
<evidence type="ECO:0000313" key="2">
    <source>
        <dbReference type="EMBL" id="KAF4368794.1"/>
    </source>
</evidence>
<feature type="region of interest" description="Disordered" evidence="1">
    <location>
        <begin position="140"/>
        <end position="163"/>
    </location>
</feature>
<evidence type="ECO:0000313" key="3">
    <source>
        <dbReference type="EMBL" id="KAF4399490.1"/>
    </source>
</evidence>
<sequence length="163" mass="18491">MGNCVQVMSSYQSINNDDIVRVVSYNGEILRFKGLTPVNKIITSYVGYILVHHSQPFSPLSPKTKLEAGEVYFLVPELILFNILTCPKRAEVENKNDNQDHDQIISYNNKSQKIKIKITREQLEFLLQCQTKGISNSAYSYGNEQGPSPKWRPSLTSIAEAHE</sequence>
<evidence type="ECO:0000256" key="1">
    <source>
        <dbReference type="SAM" id="MobiDB-lite"/>
    </source>
</evidence>
<accession>A0A7J6FDN9</accession>
<dbReference type="PANTHER" id="PTHR33148">
    <property type="entry name" value="PLASTID MOVEMENT IMPAIRED PROTEIN-RELATED"/>
    <property type="match status" value="1"/>
</dbReference>
<organism evidence="2 4">
    <name type="scientific">Cannabis sativa</name>
    <name type="common">Hemp</name>
    <name type="synonym">Marijuana</name>
    <dbReference type="NCBI Taxonomy" id="3483"/>
    <lineage>
        <taxon>Eukaryota</taxon>
        <taxon>Viridiplantae</taxon>
        <taxon>Streptophyta</taxon>
        <taxon>Embryophyta</taxon>
        <taxon>Tracheophyta</taxon>
        <taxon>Spermatophyta</taxon>
        <taxon>Magnoliopsida</taxon>
        <taxon>eudicotyledons</taxon>
        <taxon>Gunneridae</taxon>
        <taxon>Pentapetalae</taxon>
        <taxon>rosids</taxon>
        <taxon>fabids</taxon>
        <taxon>Rosales</taxon>
        <taxon>Cannabaceae</taxon>
        <taxon>Cannabis</taxon>
    </lineage>
</organism>
<dbReference type="InterPro" id="IPR025322">
    <property type="entry name" value="PADRE_dom"/>
</dbReference>
<dbReference type="EMBL" id="JAATIP010000132">
    <property type="protein sequence ID" value="KAF4368794.1"/>
    <property type="molecule type" value="Genomic_DNA"/>
</dbReference>
<name>A0A7J6FDN9_CANSA</name>
<comment type="caution">
    <text evidence="2">The sequence shown here is derived from an EMBL/GenBank/DDBJ whole genome shotgun (WGS) entry which is preliminary data.</text>
</comment>
<gene>
    <name evidence="2" type="ORF">F8388_021406</name>
    <name evidence="3" type="ORF">G4B88_022573</name>
</gene>
<evidence type="ECO:0000313" key="5">
    <source>
        <dbReference type="Proteomes" id="UP000583929"/>
    </source>
</evidence>
<dbReference type="Proteomes" id="UP000583929">
    <property type="component" value="Unassembled WGS sequence"/>
</dbReference>
<dbReference type="Proteomes" id="UP000525078">
    <property type="component" value="Unassembled WGS sequence"/>
</dbReference>